<dbReference type="PANTHER" id="PTHR43532:SF1">
    <property type="entry name" value="GLUCOSE-1-PHOSPHATE THYMIDYLYLTRANSFERASE 1"/>
    <property type="match status" value="1"/>
</dbReference>
<proteinExistence type="inferred from homology"/>
<dbReference type="EMBL" id="NEWK01000001">
    <property type="protein sequence ID" value="OXB88864.1"/>
    <property type="molecule type" value="Genomic_DNA"/>
</dbReference>
<dbReference type="Pfam" id="PF00483">
    <property type="entry name" value="NTP_transferase"/>
    <property type="match status" value="1"/>
</dbReference>
<evidence type="ECO:0000256" key="5">
    <source>
        <dbReference type="ARBA" id="ARBA00022679"/>
    </source>
</evidence>
<dbReference type="NCBIfam" id="TIGR01207">
    <property type="entry name" value="rmlA"/>
    <property type="match status" value="1"/>
</dbReference>
<comment type="caution">
    <text evidence="11">The sequence shown here is derived from an EMBL/GenBank/DDBJ whole genome shotgun (WGS) entry which is preliminary data.</text>
</comment>
<keyword evidence="12" id="KW-1185">Reference proteome</keyword>
<evidence type="ECO:0000313" key="12">
    <source>
        <dbReference type="Proteomes" id="UP000198378"/>
    </source>
</evidence>
<comment type="catalytic activity">
    <reaction evidence="9 10">
        <text>dTTP + alpha-D-glucose 1-phosphate + H(+) = dTDP-alpha-D-glucose + diphosphate</text>
        <dbReference type="Rhea" id="RHEA:15225"/>
        <dbReference type="ChEBI" id="CHEBI:15378"/>
        <dbReference type="ChEBI" id="CHEBI:33019"/>
        <dbReference type="ChEBI" id="CHEBI:37568"/>
        <dbReference type="ChEBI" id="CHEBI:57477"/>
        <dbReference type="ChEBI" id="CHEBI:58601"/>
        <dbReference type="EC" id="2.7.7.24"/>
    </reaction>
</comment>
<evidence type="ECO:0000256" key="10">
    <source>
        <dbReference type="RuleBase" id="RU003706"/>
    </source>
</evidence>
<comment type="similarity">
    <text evidence="2 10">Belongs to the glucose-1-phosphate thymidylyltransferase family.</text>
</comment>
<reference evidence="11 12" key="1">
    <citation type="submission" date="2017-05" db="EMBL/GenBank/DDBJ databases">
        <title>The genome sequence of Geobacillus thermocatenulatus DSM 730.</title>
        <authorList>
            <person name="Ramaloko W.T."/>
            <person name="Koen N."/>
            <person name="Polliack S."/>
            <person name="Aliyu H."/>
            <person name="Lebre P."/>
            <person name="Mohr T."/>
            <person name="Oswald F."/>
            <person name="Zwick M."/>
            <person name="Neumann A."/>
            <person name="Syldatk C."/>
            <person name="Cowan D."/>
            <person name="De Maayer P."/>
        </authorList>
    </citation>
    <scope>NUCLEOTIDE SEQUENCE [LARGE SCALE GENOMIC DNA]</scope>
    <source>
        <strain evidence="11 12">BGSC 93A1</strain>
    </source>
</reference>
<dbReference type="GO" id="GO:0046872">
    <property type="term" value="F:metal ion binding"/>
    <property type="evidence" value="ECO:0007669"/>
    <property type="project" value="UniProtKB-KW"/>
</dbReference>
<keyword evidence="8 10" id="KW-0460">Magnesium</keyword>
<comment type="function">
    <text evidence="10">Catalyzes the formation of dTDP-glucose, from dTTP and glucose 1-phosphate, as well as its pyrophosphorolysis.</text>
</comment>
<dbReference type="FunFam" id="3.90.550.10:FF:000023">
    <property type="entry name" value="Glucose-1-phosphate thymidylyltransferase"/>
    <property type="match status" value="1"/>
</dbReference>
<accession>A0A226Q9Z3</accession>
<dbReference type="KEGG" id="gtm:GT3921_03060"/>
<evidence type="ECO:0000256" key="2">
    <source>
        <dbReference type="ARBA" id="ARBA00010480"/>
    </source>
</evidence>
<dbReference type="EC" id="2.7.7.24" evidence="3 10"/>
<organism evidence="11 12">
    <name type="scientific">Geobacillus thermocatenulatus</name>
    <dbReference type="NCBI Taxonomy" id="33938"/>
    <lineage>
        <taxon>Bacteria</taxon>
        <taxon>Bacillati</taxon>
        <taxon>Bacillota</taxon>
        <taxon>Bacilli</taxon>
        <taxon>Bacillales</taxon>
        <taxon>Anoxybacillaceae</taxon>
        <taxon>Geobacillus</taxon>
        <taxon>Geobacillus thermoleovorans group</taxon>
    </lineage>
</organism>
<dbReference type="InterPro" id="IPR005835">
    <property type="entry name" value="NTP_transferase_dom"/>
</dbReference>
<dbReference type="GO" id="GO:0008879">
    <property type="term" value="F:glucose-1-phosphate thymidylyltransferase activity"/>
    <property type="evidence" value="ECO:0007669"/>
    <property type="project" value="UniProtKB-EC"/>
</dbReference>
<evidence type="ECO:0000256" key="1">
    <source>
        <dbReference type="ARBA" id="ARBA00001946"/>
    </source>
</evidence>
<evidence type="ECO:0000256" key="9">
    <source>
        <dbReference type="ARBA" id="ARBA00049336"/>
    </source>
</evidence>
<comment type="cofactor">
    <cofactor evidence="1">
        <name>Mg(2+)</name>
        <dbReference type="ChEBI" id="CHEBI:18420"/>
    </cofactor>
</comment>
<dbReference type="InterPro" id="IPR005907">
    <property type="entry name" value="G1P_thy_trans_s"/>
</dbReference>
<dbReference type="CDD" id="cd02538">
    <property type="entry name" value="G1P_TT_short"/>
    <property type="match status" value="1"/>
</dbReference>
<dbReference type="SUPFAM" id="SSF53448">
    <property type="entry name" value="Nucleotide-diphospho-sugar transferases"/>
    <property type="match status" value="1"/>
</dbReference>
<keyword evidence="5 10" id="KW-0808">Transferase</keyword>
<dbReference type="Gene3D" id="3.90.550.10">
    <property type="entry name" value="Spore Coat Polysaccharide Biosynthesis Protein SpsA, Chain A"/>
    <property type="match status" value="1"/>
</dbReference>
<evidence type="ECO:0000256" key="6">
    <source>
        <dbReference type="ARBA" id="ARBA00022695"/>
    </source>
</evidence>
<name>A0A226Q9Z3_9BACL</name>
<sequence>MKGIILAGGSGTRLYPLTKAVSKQLLPVYDKPMIYYPLSVLMLAGIRDILIISTPSDTPRFKELLGDGSDLGISLSYAVQPSPDGLAQAFIIGEEFIGDDNVALILGDNLFYGHGLTQLLQRAVERKTGATIFGYYVNDPERFGVVEFDENGRAISIEEKPKHPKSNYAVTGLYFYDNRVVEFAKSIKPSARGELEITDVNKKYLELGELHVEILGRGFCWLDSGTHESLLEASQFIETIEKRQSLKVACLEEIAYVKGYITREQLLKLAEPLKKNQYGQYLIDIANQKKKPIYL</sequence>
<evidence type="ECO:0000256" key="4">
    <source>
        <dbReference type="ARBA" id="ARBA00017654"/>
    </source>
</evidence>
<dbReference type="Proteomes" id="UP000198378">
    <property type="component" value="Unassembled WGS sequence"/>
</dbReference>
<protein>
    <recommendedName>
        <fullName evidence="4 10">Glucose-1-phosphate thymidylyltransferase</fullName>
        <ecNumber evidence="3 10">2.7.7.24</ecNumber>
    </recommendedName>
</protein>
<dbReference type="PANTHER" id="PTHR43532">
    <property type="entry name" value="GLUCOSE-1-PHOSPHATE THYMIDYLYLTRANSFERASE"/>
    <property type="match status" value="1"/>
</dbReference>
<dbReference type="AlphaFoldDB" id="A0A226Q9Z3"/>
<keyword evidence="6 10" id="KW-0548">Nucleotidyltransferase</keyword>
<evidence type="ECO:0000256" key="3">
    <source>
        <dbReference type="ARBA" id="ARBA00012461"/>
    </source>
</evidence>
<evidence type="ECO:0000256" key="7">
    <source>
        <dbReference type="ARBA" id="ARBA00022723"/>
    </source>
</evidence>
<keyword evidence="7 10" id="KW-0479">Metal-binding</keyword>
<evidence type="ECO:0000313" key="11">
    <source>
        <dbReference type="EMBL" id="OXB88864.1"/>
    </source>
</evidence>
<evidence type="ECO:0000256" key="8">
    <source>
        <dbReference type="ARBA" id="ARBA00022842"/>
    </source>
</evidence>
<dbReference type="RefSeq" id="WP_025949786.1">
    <property type="nucleotide sequence ID" value="NZ_CP018058.1"/>
</dbReference>
<gene>
    <name evidence="11" type="ORF">B9L19_01775</name>
</gene>
<dbReference type="InterPro" id="IPR029044">
    <property type="entry name" value="Nucleotide-diphossugar_trans"/>
</dbReference>